<dbReference type="InterPro" id="IPR002686">
    <property type="entry name" value="Transposase_17"/>
</dbReference>
<accession>A0A9E4K726</accession>
<dbReference type="GO" id="GO:0004803">
    <property type="term" value="F:transposase activity"/>
    <property type="evidence" value="ECO:0007669"/>
    <property type="project" value="InterPro"/>
</dbReference>
<reference evidence="2" key="1">
    <citation type="journal article" date="2021" name="Proc. Natl. Acad. Sci. U.S.A.">
        <title>Global biogeography of chemosynthetic symbionts reveals both localized and globally distributed symbiont groups. .</title>
        <authorList>
            <person name="Osvatic J.T."/>
            <person name="Wilkins L.G.E."/>
            <person name="Leibrecht L."/>
            <person name="Leray M."/>
            <person name="Zauner S."/>
            <person name="Polzin J."/>
            <person name="Camacho Y."/>
            <person name="Gros O."/>
            <person name="van Gils J.A."/>
            <person name="Eisen J.A."/>
            <person name="Petersen J.M."/>
            <person name="Yuen B."/>
        </authorList>
    </citation>
    <scope>NUCLEOTIDE SEQUENCE</scope>
    <source>
        <strain evidence="2">MAGL173</strain>
    </source>
</reference>
<evidence type="ECO:0000313" key="2">
    <source>
        <dbReference type="EMBL" id="MCG7940031.1"/>
    </source>
</evidence>
<sequence length="183" mass="21705">MSNYRRACLAGGTYFFTVVTYNRKPLFNSELARRVLHRAIKDVRERNYFRIEALCLLPDHLHTIWRLPEKDSAYPQRWNQIKGIFTKQFRDFSLIDESTSGSRLKKGEGTIWQRRYWEHLIRDEHDYSNHVDYIHYNPVKHGLVEQVVDWPWSSFHKYVRAGIYPADWSGSSPAKTNLVTAGE</sequence>
<organism evidence="2 3">
    <name type="scientific">Candidatus Thiodiazotropha lotti</name>
    <dbReference type="NCBI Taxonomy" id="2792787"/>
    <lineage>
        <taxon>Bacteria</taxon>
        <taxon>Pseudomonadati</taxon>
        <taxon>Pseudomonadota</taxon>
        <taxon>Gammaproteobacteria</taxon>
        <taxon>Chromatiales</taxon>
        <taxon>Sedimenticolaceae</taxon>
        <taxon>Candidatus Thiodiazotropha</taxon>
    </lineage>
</organism>
<dbReference type="InterPro" id="IPR052715">
    <property type="entry name" value="RAYT_transposase"/>
</dbReference>
<dbReference type="GO" id="GO:0043565">
    <property type="term" value="F:sequence-specific DNA binding"/>
    <property type="evidence" value="ECO:0007669"/>
    <property type="project" value="TreeGrafter"/>
</dbReference>
<dbReference type="GO" id="GO:0006313">
    <property type="term" value="P:DNA transposition"/>
    <property type="evidence" value="ECO:0007669"/>
    <property type="project" value="InterPro"/>
</dbReference>
<dbReference type="PANTHER" id="PTHR36966:SF1">
    <property type="entry name" value="REP-ASSOCIATED TYROSINE TRANSPOSASE"/>
    <property type="match status" value="1"/>
</dbReference>
<dbReference type="InterPro" id="IPR036515">
    <property type="entry name" value="Transposase_17_sf"/>
</dbReference>
<evidence type="ECO:0000313" key="3">
    <source>
        <dbReference type="Proteomes" id="UP000886687"/>
    </source>
</evidence>
<gene>
    <name evidence="2" type="ORF">JAZ04_14420</name>
</gene>
<dbReference type="Proteomes" id="UP000886687">
    <property type="component" value="Unassembled WGS sequence"/>
</dbReference>
<feature type="domain" description="Transposase IS200-like" evidence="1">
    <location>
        <begin position="9"/>
        <end position="137"/>
    </location>
</feature>
<dbReference type="AlphaFoldDB" id="A0A9E4K726"/>
<dbReference type="EMBL" id="JAEPDI010000012">
    <property type="protein sequence ID" value="MCG7940031.1"/>
    <property type="molecule type" value="Genomic_DNA"/>
</dbReference>
<proteinExistence type="predicted"/>
<dbReference type="NCBIfam" id="NF047646">
    <property type="entry name" value="REP_Tyr_transpos"/>
    <property type="match status" value="1"/>
</dbReference>
<protein>
    <submittedName>
        <fullName evidence="2">Transposase</fullName>
    </submittedName>
</protein>
<dbReference type="Gene3D" id="3.30.70.1290">
    <property type="entry name" value="Transposase IS200-like"/>
    <property type="match status" value="1"/>
</dbReference>
<dbReference type="SMART" id="SM01321">
    <property type="entry name" value="Y1_Tnp"/>
    <property type="match status" value="1"/>
</dbReference>
<name>A0A9E4K726_9GAMM</name>
<dbReference type="Pfam" id="PF01797">
    <property type="entry name" value="Y1_Tnp"/>
    <property type="match status" value="1"/>
</dbReference>
<dbReference type="SUPFAM" id="SSF143422">
    <property type="entry name" value="Transposase IS200-like"/>
    <property type="match status" value="1"/>
</dbReference>
<evidence type="ECO:0000259" key="1">
    <source>
        <dbReference type="SMART" id="SM01321"/>
    </source>
</evidence>
<comment type="caution">
    <text evidence="2">The sequence shown here is derived from an EMBL/GenBank/DDBJ whole genome shotgun (WGS) entry which is preliminary data.</text>
</comment>
<dbReference type="PANTHER" id="PTHR36966">
    <property type="entry name" value="REP-ASSOCIATED TYROSINE TRANSPOSASE"/>
    <property type="match status" value="1"/>
</dbReference>